<dbReference type="Proteomes" id="UP000664169">
    <property type="component" value="Unassembled WGS sequence"/>
</dbReference>
<evidence type="ECO:0000256" key="2">
    <source>
        <dbReference type="SAM" id="SignalP"/>
    </source>
</evidence>
<evidence type="ECO:0000313" key="3">
    <source>
        <dbReference type="EMBL" id="CAF9908972.1"/>
    </source>
</evidence>
<protein>
    <submittedName>
        <fullName evidence="3">Uncharacterized protein</fullName>
    </submittedName>
</protein>
<sequence length="152" mass="16671">MPVHRLVHIYFVDLLTVYATESSGTFVTAGGLAKVFADGPALTTAISTEYRALQWIGIASMLQCLIDNQDHFKNGLRLCSPSDFDTKDKTIQATARSIRNAIVMLCLATAEQSLRDNMKLLDEKVFQERGGASPPPKAEWQAAAKQMPGKDL</sequence>
<feature type="signal peptide" evidence="2">
    <location>
        <begin position="1"/>
        <end position="22"/>
    </location>
</feature>
<feature type="chain" id="PRO_5034259974" evidence="2">
    <location>
        <begin position="23"/>
        <end position="152"/>
    </location>
</feature>
<evidence type="ECO:0000256" key="1">
    <source>
        <dbReference type="SAM" id="MobiDB-lite"/>
    </source>
</evidence>
<organism evidence="3 4">
    <name type="scientific">Gomphillus americanus</name>
    <dbReference type="NCBI Taxonomy" id="1940652"/>
    <lineage>
        <taxon>Eukaryota</taxon>
        <taxon>Fungi</taxon>
        <taxon>Dikarya</taxon>
        <taxon>Ascomycota</taxon>
        <taxon>Pezizomycotina</taxon>
        <taxon>Lecanoromycetes</taxon>
        <taxon>OSLEUM clade</taxon>
        <taxon>Ostropomycetidae</taxon>
        <taxon>Ostropales</taxon>
        <taxon>Graphidaceae</taxon>
        <taxon>Gomphilloideae</taxon>
        <taxon>Gomphillus</taxon>
    </lineage>
</organism>
<comment type="caution">
    <text evidence="3">The sequence shown here is derived from an EMBL/GenBank/DDBJ whole genome shotgun (WGS) entry which is preliminary data.</text>
</comment>
<keyword evidence="2" id="KW-0732">Signal</keyword>
<evidence type="ECO:0000313" key="4">
    <source>
        <dbReference type="Proteomes" id="UP000664169"/>
    </source>
</evidence>
<feature type="region of interest" description="Disordered" evidence="1">
    <location>
        <begin position="128"/>
        <end position="152"/>
    </location>
</feature>
<dbReference type="AlphaFoldDB" id="A0A8H3ERL7"/>
<accession>A0A8H3ERL7</accession>
<dbReference type="EMBL" id="CAJPDQ010000004">
    <property type="protein sequence ID" value="CAF9908972.1"/>
    <property type="molecule type" value="Genomic_DNA"/>
</dbReference>
<name>A0A8H3ERL7_9LECA</name>
<gene>
    <name evidence="3" type="ORF">GOMPHAMPRED_006369</name>
</gene>
<reference evidence="3" key="1">
    <citation type="submission" date="2021-03" db="EMBL/GenBank/DDBJ databases">
        <authorList>
            <person name="Tagirdzhanova G."/>
        </authorList>
    </citation>
    <scope>NUCLEOTIDE SEQUENCE</scope>
</reference>
<keyword evidence="4" id="KW-1185">Reference proteome</keyword>
<proteinExistence type="predicted"/>